<dbReference type="EMBL" id="MDYQ01000021">
    <property type="protein sequence ID" value="PRP87274.1"/>
    <property type="molecule type" value="Genomic_DNA"/>
</dbReference>
<protein>
    <submittedName>
        <fullName evidence="1">Uncharacterized protein</fullName>
    </submittedName>
</protein>
<dbReference type="AlphaFoldDB" id="A0A2P6NTI9"/>
<organism evidence="1 2">
    <name type="scientific">Planoprotostelium fungivorum</name>
    <dbReference type="NCBI Taxonomy" id="1890364"/>
    <lineage>
        <taxon>Eukaryota</taxon>
        <taxon>Amoebozoa</taxon>
        <taxon>Evosea</taxon>
        <taxon>Variosea</taxon>
        <taxon>Cavosteliida</taxon>
        <taxon>Cavosteliaceae</taxon>
        <taxon>Planoprotostelium</taxon>
    </lineage>
</organism>
<reference evidence="1 2" key="1">
    <citation type="journal article" date="2018" name="Genome Biol. Evol.">
        <title>Multiple Roots of Fruiting Body Formation in Amoebozoa.</title>
        <authorList>
            <person name="Hillmann F."/>
            <person name="Forbes G."/>
            <person name="Novohradska S."/>
            <person name="Ferling I."/>
            <person name="Riege K."/>
            <person name="Groth M."/>
            <person name="Westermann M."/>
            <person name="Marz M."/>
            <person name="Spaller T."/>
            <person name="Winckler T."/>
            <person name="Schaap P."/>
            <person name="Glockner G."/>
        </authorList>
    </citation>
    <scope>NUCLEOTIDE SEQUENCE [LARGE SCALE GENOMIC DNA]</scope>
    <source>
        <strain evidence="1 2">Jena</strain>
    </source>
</reference>
<proteinExistence type="predicted"/>
<name>A0A2P6NTI9_9EUKA</name>
<dbReference type="InParanoid" id="A0A2P6NTI9"/>
<keyword evidence="2" id="KW-1185">Reference proteome</keyword>
<comment type="caution">
    <text evidence="1">The sequence shown here is derived from an EMBL/GenBank/DDBJ whole genome shotgun (WGS) entry which is preliminary data.</text>
</comment>
<accession>A0A2P6NTI9</accession>
<sequence length="135" mass="15832">MFLVDTKEIQSTRPTHMPSLASASMRQRLLSFSVQQFPPNLYKACSEHTKAYKCFAKNLQTDHRKRAFRFFKFLADNNRNTTLKAHPQTLISLCLYEAQDTIFYLHKACSEHTKAYKCFAENLQTDHRRQAFSMC</sequence>
<evidence type="ECO:0000313" key="1">
    <source>
        <dbReference type="EMBL" id="PRP87274.1"/>
    </source>
</evidence>
<gene>
    <name evidence="1" type="ORF">PROFUN_01536</name>
</gene>
<dbReference type="Proteomes" id="UP000241769">
    <property type="component" value="Unassembled WGS sequence"/>
</dbReference>
<evidence type="ECO:0000313" key="2">
    <source>
        <dbReference type="Proteomes" id="UP000241769"/>
    </source>
</evidence>